<evidence type="ECO:0008006" key="3">
    <source>
        <dbReference type="Google" id="ProtNLM"/>
    </source>
</evidence>
<evidence type="ECO:0000313" key="2">
    <source>
        <dbReference type="Proteomes" id="UP001223144"/>
    </source>
</evidence>
<name>A0ABT6HUU5_9ACTN</name>
<keyword evidence="2" id="KW-1185">Reference proteome</keyword>
<dbReference type="RefSeq" id="WP_279931577.1">
    <property type="nucleotide sequence ID" value="NZ_JARWBG010000043.1"/>
</dbReference>
<sequence length="94" mass="10269">MRPVDCAQPHDLRVFAQTSVDRTFPGRKEVDNGGDYAEEECGRAYARAPEEWLRDGRPKGSFMSTGPTEVVYSVGVGKSKTSVSGAYTCYVVTS</sequence>
<dbReference type="Proteomes" id="UP001223144">
    <property type="component" value="Unassembled WGS sequence"/>
</dbReference>
<gene>
    <name evidence="1" type="ORF">QCN29_27670</name>
</gene>
<organism evidence="1 2">
    <name type="scientific">Streptomyces chengmaiensis</name>
    <dbReference type="NCBI Taxonomy" id="3040919"/>
    <lineage>
        <taxon>Bacteria</taxon>
        <taxon>Bacillati</taxon>
        <taxon>Actinomycetota</taxon>
        <taxon>Actinomycetes</taxon>
        <taxon>Kitasatosporales</taxon>
        <taxon>Streptomycetaceae</taxon>
        <taxon>Streptomyces</taxon>
    </lineage>
</organism>
<reference evidence="1 2" key="1">
    <citation type="submission" date="2023-04" db="EMBL/GenBank/DDBJ databases">
        <title>Streptomyces chengmaiensis sp. nov. isolated from the stem of mangrove plant in Hainan.</title>
        <authorList>
            <person name="Huang X."/>
            <person name="Zhou S."/>
            <person name="Chu X."/>
            <person name="Xie Y."/>
            <person name="Lin Y."/>
        </authorList>
    </citation>
    <scope>NUCLEOTIDE SEQUENCE [LARGE SCALE GENOMIC DNA]</scope>
    <source>
        <strain evidence="1 2">HNM0663</strain>
    </source>
</reference>
<accession>A0ABT6HUU5</accession>
<comment type="caution">
    <text evidence="1">The sequence shown here is derived from an EMBL/GenBank/DDBJ whole genome shotgun (WGS) entry which is preliminary data.</text>
</comment>
<protein>
    <recommendedName>
        <fullName evidence="3">Ig-like domain-containing protein</fullName>
    </recommendedName>
</protein>
<dbReference type="EMBL" id="JARWBG010000043">
    <property type="protein sequence ID" value="MDH2392489.1"/>
    <property type="molecule type" value="Genomic_DNA"/>
</dbReference>
<proteinExistence type="predicted"/>
<evidence type="ECO:0000313" key="1">
    <source>
        <dbReference type="EMBL" id="MDH2392489.1"/>
    </source>
</evidence>